<dbReference type="EMBL" id="CAJVQA010026541">
    <property type="protein sequence ID" value="CAG8789393.1"/>
    <property type="molecule type" value="Genomic_DNA"/>
</dbReference>
<dbReference type="AlphaFoldDB" id="A0A9N9JQA1"/>
<keyword evidence="2" id="KW-1185">Reference proteome</keyword>
<organism evidence="1 2">
    <name type="scientific">Cetraspora pellucida</name>
    <dbReference type="NCBI Taxonomy" id="1433469"/>
    <lineage>
        <taxon>Eukaryota</taxon>
        <taxon>Fungi</taxon>
        <taxon>Fungi incertae sedis</taxon>
        <taxon>Mucoromycota</taxon>
        <taxon>Glomeromycotina</taxon>
        <taxon>Glomeromycetes</taxon>
        <taxon>Diversisporales</taxon>
        <taxon>Gigasporaceae</taxon>
        <taxon>Cetraspora</taxon>
    </lineage>
</organism>
<sequence>LTIQVSQIGQMSFNMTAESIKTVFNFLTRDNTELWLSVNTVSHWHHEVSELNVRNAF</sequence>
<evidence type="ECO:0000313" key="1">
    <source>
        <dbReference type="EMBL" id="CAG8789393.1"/>
    </source>
</evidence>
<proteinExistence type="predicted"/>
<evidence type="ECO:0000313" key="2">
    <source>
        <dbReference type="Proteomes" id="UP000789759"/>
    </source>
</evidence>
<gene>
    <name evidence="1" type="ORF">CPELLU_LOCUS16902</name>
</gene>
<reference evidence="1" key="1">
    <citation type="submission" date="2021-06" db="EMBL/GenBank/DDBJ databases">
        <authorList>
            <person name="Kallberg Y."/>
            <person name="Tangrot J."/>
            <person name="Rosling A."/>
        </authorList>
    </citation>
    <scope>NUCLEOTIDE SEQUENCE</scope>
    <source>
        <strain evidence="1">FL966</strain>
    </source>
</reference>
<comment type="caution">
    <text evidence="1">The sequence shown here is derived from an EMBL/GenBank/DDBJ whole genome shotgun (WGS) entry which is preliminary data.</text>
</comment>
<feature type="non-terminal residue" evidence="1">
    <location>
        <position position="1"/>
    </location>
</feature>
<name>A0A9N9JQA1_9GLOM</name>
<protein>
    <submittedName>
        <fullName evidence="1">22285_t:CDS:1</fullName>
    </submittedName>
</protein>
<accession>A0A9N9JQA1</accession>
<dbReference type="Proteomes" id="UP000789759">
    <property type="component" value="Unassembled WGS sequence"/>
</dbReference>